<evidence type="ECO:0000256" key="1">
    <source>
        <dbReference type="SAM" id="MobiDB-lite"/>
    </source>
</evidence>
<feature type="region of interest" description="Disordered" evidence="1">
    <location>
        <begin position="1"/>
        <end position="32"/>
    </location>
</feature>
<name>A0A285JFM3_9RHOB</name>
<evidence type="ECO:0000313" key="2">
    <source>
        <dbReference type="EMBL" id="SNY58186.1"/>
    </source>
</evidence>
<dbReference type="Proteomes" id="UP000231655">
    <property type="component" value="Unassembled WGS sequence"/>
</dbReference>
<feature type="compositionally biased region" description="Basic and acidic residues" evidence="1">
    <location>
        <begin position="17"/>
        <end position="32"/>
    </location>
</feature>
<dbReference type="AlphaFoldDB" id="A0A285JFM3"/>
<proteinExistence type="predicted"/>
<dbReference type="EMBL" id="OBEA01000007">
    <property type="protein sequence ID" value="SNY58186.1"/>
    <property type="molecule type" value="Genomic_DNA"/>
</dbReference>
<reference evidence="2 3" key="1">
    <citation type="submission" date="2017-09" db="EMBL/GenBank/DDBJ databases">
        <authorList>
            <person name="Ehlers B."/>
            <person name="Leendertz F.H."/>
        </authorList>
    </citation>
    <scope>NUCLEOTIDE SEQUENCE [LARGE SCALE GENOMIC DNA]</scope>
    <source>
        <strain evidence="2 3">CGMCC 1.12662</strain>
    </source>
</reference>
<sequence length="78" mass="9458">MGWPDDAPLRNVPRRQRTAEQKARAERRHARDSLWRKAQRVWEGWNPEQHDEESARLEVEIRQFLARREAEKQDRKAA</sequence>
<protein>
    <submittedName>
        <fullName evidence="2">Uncharacterized protein</fullName>
    </submittedName>
</protein>
<accession>A0A285JFM3</accession>
<gene>
    <name evidence="2" type="ORF">SAMN06297129_3538</name>
</gene>
<evidence type="ECO:0000313" key="3">
    <source>
        <dbReference type="Proteomes" id="UP000231655"/>
    </source>
</evidence>
<organism evidence="2 3">
    <name type="scientific">Pseudooceanicola antarcticus</name>
    <dbReference type="NCBI Taxonomy" id="1247613"/>
    <lineage>
        <taxon>Bacteria</taxon>
        <taxon>Pseudomonadati</taxon>
        <taxon>Pseudomonadota</taxon>
        <taxon>Alphaproteobacteria</taxon>
        <taxon>Rhodobacterales</taxon>
        <taxon>Paracoccaceae</taxon>
        <taxon>Pseudooceanicola</taxon>
    </lineage>
</organism>